<dbReference type="Proteomes" id="UP000199475">
    <property type="component" value="Unassembled WGS sequence"/>
</dbReference>
<sequence>MRLVRPEEPAVLRAVGARLTWELARAWSHKRTRGPEPDAVLREPELVEALLAMTDGTCAYCERRLEPQGSDSALVAHHRPAWGAVGLAGDVDLESYWWLTYEWSNLYPACADCVRARGTRFPVQGRRARQGQPLTVESPLLLDPALDDPNEHLRFETNGTVTPLTERGRVTCDIFALNRDFLVKARLSVLEGVDDGISFPSLRVRPGPETSGAPAPPPHSAPLPGAMPPPPAPPPSSAPVYDLTAHMGGDERAQYFGATRWIERVEIRNFRPIRDLELDLSRSTSDRGPWTVLLGENGSGKSSVLHAIALTLMGGDQRRRLGIDARKFLRHGARKGLVEVYLSGTPEPLRLEWSRGDTVFTGPEPVPALLLGYGATRLLPRTPSPTPDERVVRVDNLFDPLAPLTDPSSWLLSLDADTFADVALGIHEMLALDPDSSLVRDADQVFLVQGRARSDLATLSDGYQSMVVMACDILRSVLRMWDQTALAEGIVLIDEIGAHLHPRWRLRIVSALRNLMPRVQFVVTTHDPLCLRGVVDGEVVVMRRNSDGEIVTLTDLPPVTGMRVEQLLTSEHFGLGSTDDPEVSELWENYYRLMAATHPSEEQRRRLDRVRTRLDELEQFGTTERERLLLNSASEYIAQRRETGDQVAPTSAEVTATLSRLWDERLPGGG</sequence>
<dbReference type="Gene3D" id="1.10.30.50">
    <property type="match status" value="1"/>
</dbReference>
<dbReference type="STRING" id="686624.SAMN04488242_2371"/>
<dbReference type="Pfam" id="PF13304">
    <property type="entry name" value="AAA_21"/>
    <property type="match status" value="1"/>
</dbReference>
<dbReference type="AlphaFoldDB" id="A0A1G9LWI3"/>
<dbReference type="CDD" id="cd00267">
    <property type="entry name" value="ABC_ATPase"/>
    <property type="match status" value="1"/>
</dbReference>
<dbReference type="OrthoDB" id="9815944at2"/>
<dbReference type="PANTHER" id="PTHR43581:SF2">
    <property type="entry name" value="EXCINUCLEASE ATPASE SUBUNIT"/>
    <property type="match status" value="1"/>
</dbReference>
<dbReference type="RefSeq" id="WP_093252436.1">
    <property type="nucleotide sequence ID" value="NZ_FNGP01000004.1"/>
</dbReference>
<dbReference type="InterPro" id="IPR003959">
    <property type="entry name" value="ATPase_AAA_core"/>
</dbReference>
<dbReference type="InterPro" id="IPR051396">
    <property type="entry name" value="Bact_Antivir_Def_Nuclease"/>
</dbReference>
<dbReference type="InterPro" id="IPR027417">
    <property type="entry name" value="P-loop_NTPase"/>
</dbReference>
<dbReference type="Gene3D" id="3.40.50.300">
    <property type="entry name" value="P-loop containing nucleotide triphosphate hydrolases"/>
    <property type="match status" value="2"/>
</dbReference>
<evidence type="ECO:0000256" key="1">
    <source>
        <dbReference type="SAM" id="MobiDB-lite"/>
    </source>
</evidence>
<reference evidence="3 4" key="1">
    <citation type="submission" date="2016-10" db="EMBL/GenBank/DDBJ databases">
        <authorList>
            <person name="de Groot N.N."/>
        </authorList>
    </citation>
    <scope>NUCLEOTIDE SEQUENCE [LARGE SCALE GENOMIC DNA]</scope>
    <source>
        <strain evidence="3 4">CGMCC 1.9159</strain>
    </source>
</reference>
<organism evidence="3 4">
    <name type="scientific">Tessaracoccus oleiagri</name>
    <dbReference type="NCBI Taxonomy" id="686624"/>
    <lineage>
        <taxon>Bacteria</taxon>
        <taxon>Bacillati</taxon>
        <taxon>Actinomycetota</taxon>
        <taxon>Actinomycetes</taxon>
        <taxon>Propionibacteriales</taxon>
        <taxon>Propionibacteriaceae</taxon>
        <taxon>Tessaracoccus</taxon>
    </lineage>
</organism>
<dbReference type="InterPro" id="IPR003593">
    <property type="entry name" value="AAA+_ATPase"/>
</dbReference>
<dbReference type="GO" id="GO:0005524">
    <property type="term" value="F:ATP binding"/>
    <property type="evidence" value="ECO:0007669"/>
    <property type="project" value="InterPro"/>
</dbReference>
<keyword evidence="4" id="KW-1185">Reference proteome</keyword>
<protein>
    <submittedName>
        <fullName evidence="3">TIGR02646 family protein</fullName>
    </submittedName>
</protein>
<evidence type="ECO:0000313" key="4">
    <source>
        <dbReference type="Proteomes" id="UP000199475"/>
    </source>
</evidence>
<accession>A0A1G9LWI3</accession>
<evidence type="ECO:0000259" key="2">
    <source>
        <dbReference type="SMART" id="SM00382"/>
    </source>
</evidence>
<dbReference type="InterPro" id="IPR038729">
    <property type="entry name" value="Rad50/SbcC_AAA"/>
</dbReference>
<dbReference type="PANTHER" id="PTHR43581">
    <property type="entry name" value="ATP/GTP PHOSPHATASE"/>
    <property type="match status" value="1"/>
</dbReference>
<dbReference type="SUPFAM" id="SSF52540">
    <property type="entry name" value="P-loop containing nucleoside triphosphate hydrolases"/>
    <property type="match status" value="1"/>
</dbReference>
<dbReference type="Pfam" id="PF13476">
    <property type="entry name" value="AAA_23"/>
    <property type="match status" value="1"/>
</dbReference>
<name>A0A1G9LWI3_9ACTN</name>
<proteinExistence type="predicted"/>
<feature type="domain" description="AAA+ ATPase" evidence="2">
    <location>
        <begin position="287"/>
        <end position="546"/>
    </location>
</feature>
<evidence type="ECO:0000313" key="3">
    <source>
        <dbReference type="EMBL" id="SDL66263.1"/>
    </source>
</evidence>
<dbReference type="GO" id="GO:0006302">
    <property type="term" value="P:double-strand break repair"/>
    <property type="evidence" value="ECO:0007669"/>
    <property type="project" value="InterPro"/>
</dbReference>
<gene>
    <name evidence="3" type="ORF">SAMN04488242_2371</name>
</gene>
<dbReference type="EMBL" id="FNGP01000004">
    <property type="protein sequence ID" value="SDL66263.1"/>
    <property type="molecule type" value="Genomic_DNA"/>
</dbReference>
<dbReference type="SMART" id="SM00382">
    <property type="entry name" value="AAA"/>
    <property type="match status" value="1"/>
</dbReference>
<feature type="compositionally biased region" description="Pro residues" evidence="1">
    <location>
        <begin position="214"/>
        <end position="237"/>
    </location>
</feature>
<feature type="region of interest" description="Disordered" evidence="1">
    <location>
        <begin position="198"/>
        <end position="240"/>
    </location>
</feature>
<dbReference type="GO" id="GO:0016887">
    <property type="term" value="F:ATP hydrolysis activity"/>
    <property type="evidence" value="ECO:0007669"/>
    <property type="project" value="InterPro"/>
</dbReference>